<evidence type="ECO:0000256" key="7">
    <source>
        <dbReference type="ARBA" id="ARBA00022723"/>
    </source>
</evidence>
<dbReference type="Gene3D" id="3.30.930.10">
    <property type="entry name" value="Bira Bifunctional Protein, Domain 2"/>
    <property type="match status" value="1"/>
</dbReference>
<evidence type="ECO:0000256" key="9">
    <source>
        <dbReference type="ARBA" id="ARBA00022840"/>
    </source>
</evidence>
<dbReference type="SMART" id="SM00873">
    <property type="entry name" value="B3_4"/>
    <property type="match status" value="1"/>
</dbReference>
<evidence type="ECO:0000256" key="8">
    <source>
        <dbReference type="ARBA" id="ARBA00022741"/>
    </source>
</evidence>
<evidence type="ECO:0000313" key="14">
    <source>
        <dbReference type="EMBL" id="AIF03142.1"/>
    </source>
</evidence>
<dbReference type="InterPro" id="IPR020825">
    <property type="entry name" value="Phe-tRNA_synthase-like_B3/B4"/>
</dbReference>
<feature type="domain" description="B5" evidence="13">
    <location>
        <begin position="282"/>
        <end position="376"/>
    </location>
</feature>
<dbReference type="Pfam" id="PF03483">
    <property type="entry name" value="B3_4"/>
    <property type="match status" value="1"/>
</dbReference>
<dbReference type="InterPro" id="IPR005146">
    <property type="entry name" value="B3/B4_tRNA-bd"/>
</dbReference>
<organism evidence="14">
    <name type="scientific">uncultured marine group II/III euryarchaeote KM3_161_E03</name>
    <dbReference type="NCBI Taxonomy" id="1457914"/>
    <lineage>
        <taxon>Archaea</taxon>
        <taxon>Methanobacteriati</taxon>
        <taxon>Methanobacteriota</taxon>
        <taxon>environmental samples</taxon>
    </lineage>
</organism>
<evidence type="ECO:0000256" key="3">
    <source>
        <dbReference type="ARBA" id="ARBA00007438"/>
    </source>
</evidence>
<dbReference type="EC" id="6.1.1.20" evidence="4"/>
<dbReference type="CDD" id="cd00769">
    <property type="entry name" value="PheRS_beta_core"/>
    <property type="match status" value="1"/>
</dbReference>
<evidence type="ECO:0000256" key="2">
    <source>
        <dbReference type="ARBA" id="ARBA00004496"/>
    </source>
</evidence>
<keyword evidence="11" id="KW-0648">Protein biosynthesis</keyword>
<name>A0A075GMJ7_9EURY</name>
<keyword evidence="6 14" id="KW-0436">Ligase</keyword>
<keyword evidence="7" id="KW-0479">Metal-binding</keyword>
<evidence type="ECO:0000256" key="11">
    <source>
        <dbReference type="ARBA" id="ARBA00022917"/>
    </source>
</evidence>
<dbReference type="PROSITE" id="PS51483">
    <property type="entry name" value="B5"/>
    <property type="match status" value="1"/>
</dbReference>
<sequence length="584" mass="63840">MPTLNLQHALLRYIQETNGAGHDGAGWSDWLPAIGCPVESNDDSTVEVEVFPDRPDLLSHETMARAARSFLGSVVEDPSMEVSDSGIEMTVDASLAEVRPVILAAVVRGVNTGETSAEKGEFIQSLMDHQEKLHLTLGRKRRFSSIGVHDLSTLVAPFRVVTVPSSHSFVPLAMTEEMSIEQILGEHPKGMEYAHLMEELDSFPVILDCNDDILSFPPIINGDHTTVSESTSDFFIDVTGWSQRACEACLMLVCLSLAERGGSVQSVRVTGHDGITASTPRGDARQHRIPHRLIQKVLGLDLGSDEIAAALTRMGGQLVESRTVTDGVNSAERWADCAVGEREHVVAMPRWRSDIMHPIDIVEDIAIGYGYDNMPEQLPTVHLDAVPLKSSHLRRRVRASLRALGIQETQSLTLSNERDQFERIRWPQGGGLSIIANPITVDHTMLRQYMLPSLMKLLAANRHHELPQKVYELGTVVRDSANATRVAWACAEVGGGFTAAKGIAQALLRDIGAEASDIHFEAVDHRDGPWIGGRGARAMVSDEEIGQFGEIDPAVSHEFGLRSPIQAGEFDIDAISRLIPDPVL</sequence>
<dbReference type="NCBIfam" id="TIGR00471">
    <property type="entry name" value="pheT_arch"/>
    <property type="match status" value="1"/>
</dbReference>
<dbReference type="SUPFAM" id="SSF55681">
    <property type="entry name" value="Class II aaRS and biotin synthetases"/>
    <property type="match status" value="1"/>
</dbReference>
<dbReference type="GO" id="GO:0009328">
    <property type="term" value="C:phenylalanine-tRNA ligase complex"/>
    <property type="evidence" value="ECO:0007669"/>
    <property type="project" value="TreeGrafter"/>
</dbReference>
<dbReference type="InterPro" id="IPR045060">
    <property type="entry name" value="Phe-tRNA-ligase_IIc_bsu"/>
</dbReference>
<dbReference type="Gene3D" id="3.30.56.10">
    <property type="match status" value="2"/>
</dbReference>
<reference evidence="14" key="1">
    <citation type="journal article" date="2014" name="Genome Biol. Evol.">
        <title>Pangenome evidence for extensive interdomain horizontal transfer affecting lineage core and shell genes in uncultured planktonic thaumarchaeota and euryarchaeota.</title>
        <authorList>
            <person name="Deschamps P."/>
            <person name="Zivanovic Y."/>
            <person name="Moreira D."/>
            <person name="Rodriguez-Valera F."/>
            <person name="Lopez-Garcia P."/>
        </authorList>
    </citation>
    <scope>NUCLEOTIDE SEQUENCE</scope>
</reference>
<dbReference type="SMART" id="SM00874">
    <property type="entry name" value="B5"/>
    <property type="match status" value="1"/>
</dbReference>
<dbReference type="EMBL" id="KF900671">
    <property type="protein sequence ID" value="AIF03142.1"/>
    <property type="molecule type" value="Genomic_DNA"/>
</dbReference>
<evidence type="ECO:0000256" key="6">
    <source>
        <dbReference type="ARBA" id="ARBA00022598"/>
    </source>
</evidence>
<evidence type="ECO:0000256" key="1">
    <source>
        <dbReference type="ARBA" id="ARBA00001946"/>
    </source>
</evidence>
<dbReference type="AlphaFoldDB" id="A0A075GMJ7"/>
<dbReference type="PANTHER" id="PTHR10947">
    <property type="entry name" value="PHENYLALANYL-TRNA SYNTHETASE BETA CHAIN AND LEUCINE-RICH REPEAT-CONTAINING PROTEIN 47"/>
    <property type="match status" value="1"/>
</dbReference>
<comment type="subcellular location">
    <subcellularLocation>
        <location evidence="2">Cytoplasm</location>
    </subcellularLocation>
</comment>
<gene>
    <name evidence="14" type="primary">FARSB</name>
    <name evidence="14" type="synonym">pheT</name>
</gene>
<protein>
    <recommendedName>
        <fullName evidence="4">phenylalanine--tRNA ligase</fullName>
        <ecNumber evidence="4">6.1.1.20</ecNumber>
    </recommendedName>
</protein>
<dbReference type="Gene3D" id="3.50.40.10">
    <property type="entry name" value="Phenylalanyl-trna Synthetase, Chain B, domain 3"/>
    <property type="match status" value="1"/>
</dbReference>
<dbReference type="InterPro" id="IPR045864">
    <property type="entry name" value="aa-tRNA-synth_II/BPL/LPL"/>
</dbReference>
<accession>A0A075GMJ7</accession>
<dbReference type="GO" id="GO:0004826">
    <property type="term" value="F:phenylalanine-tRNA ligase activity"/>
    <property type="evidence" value="ECO:0007669"/>
    <property type="project" value="UniProtKB-EC"/>
</dbReference>
<dbReference type="SUPFAM" id="SSF46955">
    <property type="entry name" value="Putative DNA-binding domain"/>
    <property type="match status" value="1"/>
</dbReference>
<dbReference type="GO" id="GO:0003723">
    <property type="term" value="F:RNA binding"/>
    <property type="evidence" value="ECO:0007669"/>
    <property type="project" value="InterPro"/>
</dbReference>
<keyword evidence="9" id="KW-0067">ATP-binding</keyword>
<evidence type="ECO:0000256" key="5">
    <source>
        <dbReference type="ARBA" id="ARBA00022490"/>
    </source>
</evidence>
<dbReference type="GO" id="GO:0005524">
    <property type="term" value="F:ATP binding"/>
    <property type="evidence" value="ECO:0007669"/>
    <property type="project" value="UniProtKB-KW"/>
</dbReference>
<dbReference type="InterPro" id="IPR041616">
    <property type="entry name" value="PheRS_beta_core"/>
</dbReference>
<dbReference type="GO" id="GO:0006432">
    <property type="term" value="P:phenylalanyl-tRNA aminoacylation"/>
    <property type="evidence" value="ECO:0007669"/>
    <property type="project" value="InterPro"/>
</dbReference>
<dbReference type="GO" id="GO:0000287">
    <property type="term" value="F:magnesium ion binding"/>
    <property type="evidence" value="ECO:0007669"/>
    <property type="project" value="InterPro"/>
</dbReference>
<evidence type="ECO:0000256" key="10">
    <source>
        <dbReference type="ARBA" id="ARBA00022842"/>
    </source>
</evidence>
<evidence type="ECO:0000256" key="4">
    <source>
        <dbReference type="ARBA" id="ARBA00012814"/>
    </source>
</evidence>
<keyword evidence="8" id="KW-0547">Nucleotide-binding</keyword>
<dbReference type="InterPro" id="IPR004531">
    <property type="entry name" value="Phe-tRNA-synth_IIc_bsu_arc_euk"/>
</dbReference>
<keyword evidence="10" id="KW-0460">Magnesium</keyword>
<comment type="similarity">
    <text evidence="3">Belongs to the phenylalanyl-tRNA synthetase beta subunit family. Type 2 subfamily.</text>
</comment>
<proteinExistence type="inferred from homology"/>
<dbReference type="InterPro" id="IPR005147">
    <property type="entry name" value="tRNA_synthase_B5-dom"/>
</dbReference>
<keyword evidence="12 14" id="KW-0030">Aminoacyl-tRNA synthetase</keyword>
<comment type="cofactor">
    <cofactor evidence="1">
        <name>Mg(2+)</name>
        <dbReference type="ChEBI" id="CHEBI:18420"/>
    </cofactor>
</comment>
<keyword evidence="5" id="KW-0963">Cytoplasm</keyword>
<evidence type="ECO:0000256" key="12">
    <source>
        <dbReference type="ARBA" id="ARBA00023146"/>
    </source>
</evidence>
<dbReference type="PANTHER" id="PTHR10947:SF0">
    <property type="entry name" value="PHENYLALANINE--TRNA LIGASE BETA SUBUNIT"/>
    <property type="match status" value="1"/>
</dbReference>
<dbReference type="Pfam" id="PF03484">
    <property type="entry name" value="B5"/>
    <property type="match status" value="1"/>
</dbReference>
<evidence type="ECO:0000259" key="13">
    <source>
        <dbReference type="PROSITE" id="PS51483"/>
    </source>
</evidence>
<dbReference type="InterPro" id="IPR009061">
    <property type="entry name" value="DNA-bd_dom_put_sf"/>
</dbReference>
<dbReference type="Pfam" id="PF17759">
    <property type="entry name" value="tRNA_synthFbeta"/>
    <property type="match status" value="1"/>
</dbReference>